<proteinExistence type="predicted"/>
<gene>
    <name evidence="1" type="ORF">DB30_02871</name>
</gene>
<sequence>MDLVWRVGYGLRGMAFEYKPGIYKTTKFLPGHESEIEPGQLVLIRTDGEFAPASVLKPVSNTNNQWQFQMPGIKVPSNSLNWGDTLVKLPHEGFYRLLEEKTFDGGGRWLVNAIVQLGYTRLAEPILFIAQRRSPLASNDLFFSDKGVKIELDNVDALIQPLAWYQEPNKS</sequence>
<comment type="caution">
    <text evidence="1">The sequence shown here is derived from an EMBL/GenBank/DDBJ whole genome shotgun (WGS) entry which is preliminary data.</text>
</comment>
<name>A0A0C2CUW6_9BACT</name>
<dbReference type="EMBL" id="JMCC02000203">
    <property type="protein sequence ID" value="KIG11672.1"/>
    <property type="molecule type" value="Genomic_DNA"/>
</dbReference>
<organism evidence="1 2">
    <name type="scientific">Enhygromyxa salina</name>
    <dbReference type="NCBI Taxonomy" id="215803"/>
    <lineage>
        <taxon>Bacteria</taxon>
        <taxon>Pseudomonadati</taxon>
        <taxon>Myxococcota</taxon>
        <taxon>Polyangia</taxon>
        <taxon>Nannocystales</taxon>
        <taxon>Nannocystaceae</taxon>
        <taxon>Enhygromyxa</taxon>
    </lineage>
</organism>
<dbReference type="Proteomes" id="UP000031599">
    <property type="component" value="Unassembled WGS sequence"/>
</dbReference>
<evidence type="ECO:0000313" key="2">
    <source>
        <dbReference type="Proteomes" id="UP000031599"/>
    </source>
</evidence>
<reference evidence="1 2" key="1">
    <citation type="submission" date="2014-12" db="EMBL/GenBank/DDBJ databases">
        <title>Genome assembly of Enhygromyxa salina DSM 15201.</title>
        <authorList>
            <person name="Sharma G."/>
            <person name="Subramanian S."/>
        </authorList>
    </citation>
    <scope>NUCLEOTIDE SEQUENCE [LARGE SCALE GENOMIC DNA]</scope>
    <source>
        <strain evidence="1 2">DSM 15201</strain>
    </source>
</reference>
<dbReference type="AlphaFoldDB" id="A0A0C2CUW6"/>
<accession>A0A0C2CUW6</accession>
<evidence type="ECO:0000313" key="1">
    <source>
        <dbReference type="EMBL" id="KIG11672.1"/>
    </source>
</evidence>
<protein>
    <submittedName>
        <fullName evidence="1">Uncharacterized protein</fullName>
    </submittedName>
</protein>